<keyword evidence="4" id="KW-0547">Nucleotide-binding</keyword>
<dbReference type="SMART" id="SM00487">
    <property type="entry name" value="DEXDc"/>
    <property type="match status" value="1"/>
</dbReference>
<comment type="subcellular location">
    <subcellularLocation>
        <location evidence="1">Nucleus</location>
    </subcellularLocation>
</comment>
<keyword evidence="5" id="KW-0378">Hydrolase</keyword>
<dbReference type="Pfam" id="PF21010">
    <property type="entry name" value="HA2_C"/>
    <property type="match status" value="1"/>
</dbReference>
<evidence type="ECO:0000313" key="16">
    <source>
        <dbReference type="EnsemblPlants" id="KEH40209"/>
    </source>
</evidence>
<dbReference type="GO" id="GO:0005524">
    <property type="term" value="F:ATP binding"/>
    <property type="evidence" value="ECO:0007669"/>
    <property type="project" value="UniProtKB-KW"/>
</dbReference>
<keyword evidence="3" id="KW-0507">mRNA processing</keyword>
<dbReference type="Pfam" id="PF07717">
    <property type="entry name" value="OB_NTP_bind"/>
    <property type="match status" value="1"/>
</dbReference>
<keyword evidence="8" id="KW-0508">mRNA splicing</keyword>
<dbReference type="OrthoDB" id="10253254at2759"/>
<dbReference type="InterPro" id="IPR049621">
    <property type="entry name" value="S1_DHX8_helicase"/>
</dbReference>
<name>A0A072VDW1_MEDTR</name>
<dbReference type="KEGG" id="mtr:25482189"/>
<dbReference type="CDD" id="cd21691">
    <property type="entry name" value="GH2-like_DHX8"/>
    <property type="match status" value="1"/>
</dbReference>
<evidence type="ECO:0000256" key="10">
    <source>
        <dbReference type="ARBA" id="ARBA00047984"/>
    </source>
</evidence>
<organism evidence="15 17">
    <name type="scientific">Medicago truncatula</name>
    <name type="common">Barrel medic</name>
    <name type="synonym">Medicago tribuloides</name>
    <dbReference type="NCBI Taxonomy" id="3880"/>
    <lineage>
        <taxon>Eukaryota</taxon>
        <taxon>Viridiplantae</taxon>
        <taxon>Streptophyta</taxon>
        <taxon>Embryophyta</taxon>
        <taxon>Tracheophyta</taxon>
        <taxon>Spermatophyta</taxon>
        <taxon>Magnoliopsida</taxon>
        <taxon>eudicotyledons</taxon>
        <taxon>Gunneridae</taxon>
        <taxon>Pentapetalae</taxon>
        <taxon>rosids</taxon>
        <taxon>fabids</taxon>
        <taxon>Fabales</taxon>
        <taxon>Fabaceae</taxon>
        <taxon>Papilionoideae</taxon>
        <taxon>50 kb inversion clade</taxon>
        <taxon>NPAAA clade</taxon>
        <taxon>Hologalegina</taxon>
        <taxon>IRL clade</taxon>
        <taxon>Trifolieae</taxon>
        <taxon>Medicago</taxon>
    </lineage>
</organism>
<dbReference type="InterPro" id="IPR007502">
    <property type="entry name" value="Helicase-assoc_dom"/>
</dbReference>
<reference evidence="16" key="3">
    <citation type="submission" date="2015-04" db="UniProtKB">
        <authorList>
            <consortium name="EnsemblPlants"/>
        </authorList>
    </citation>
    <scope>IDENTIFICATION</scope>
    <source>
        <strain evidence="16">cv. Jemalong A17</strain>
    </source>
</reference>
<dbReference type="InterPro" id="IPR044762">
    <property type="entry name" value="DHX8/Prp22_DEXHc"/>
</dbReference>
<dbReference type="GO" id="GO:0003724">
    <property type="term" value="F:RNA helicase activity"/>
    <property type="evidence" value="ECO:0007669"/>
    <property type="project" value="UniProtKB-EC"/>
</dbReference>
<evidence type="ECO:0000256" key="2">
    <source>
        <dbReference type="ARBA" id="ARBA00012552"/>
    </source>
</evidence>
<dbReference type="FunFam" id="3.40.50.300:FF:000101">
    <property type="entry name" value="Pre-mRNA-splicing factor ATP-dependent RNA helicase"/>
    <property type="match status" value="1"/>
</dbReference>
<dbReference type="InterPro" id="IPR001650">
    <property type="entry name" value="Helicase_C-like"/>
</dbReference>
<dbReference type="InterPro" id="IPR027417">
    <property type="entry name" value="P-loop_NTPase"/>
</dbReference>
<dbReference type="Pfam" id="PF00575">
    <property type="entry name" value="S1"/>
    <property type="match status" value="1"/>
</dbReference>
<dbReference type="Gene3D" id="1.20.120.1080">
    <property type="match status" value="1"/>
</dbReference>
<feature type="region of interest" description="Disordered" evidence="11">
    <location>
        <begin position="348"/>
        <end position="379"/>
    </location>
</feature>
<feature type="region of interest" description="Disordered" evidence="11">
    <location>
        <begin position="122"/>
        <end position="224"/>
    </location>
</feature>
<dbReference type="EnsemblPlants" id="KEH40209">
    <property type="protein sequence ID" value="KEH40209"/>
    <property type="gene ID" value="MTR_1g023985"/>
</dbReference>
<evidence type="ECO:0000256" key="6">
    <source>
        <dbReference type="ARBA" id="ARBA00022806"/>
    </source>
</evidence>
<evidence type="ECO:0000256" key="4">
    <source>
        <dbReference type="ARBA" id="ARBA00022741"/>
    </source>
</evidence>
<feature type="compositionally biased region" description="Basic and acidic residues" evidence="11">
    <location>
        <begin position="348"/>
        <end position="373"/>
    </location>
</feature>
<evidence type="ECO:0000256" key="11">
    <source>
        <dbReference type="SAM" id="MobiDB-lite"/>
    </source>
</evidence>
<feature type="domain" description="S1 motif" evidence="12">
    <location>
        <begin position="271"/>
        <end position="340"/>
    </location>
</feature>
<dbReference type="InterPro" id="IPR002464">
    <property type="entry name" value="DNA/RNA_helicase_DEAH_CS"/>
</dbReference>
<proteinExistence type="predicted"/>
<evidence type="ECO:0000256" key="9">
    <source>
        <dbReference type="ARBA" id="ARBA00023242"/>
    </source>
</evidence>
<dbReference type="InterPro" id="IPR011709">
    <property type="entry name" value="DEAD-box_helicase_OB_fold"/>
</dbReference>
<accession>A0A072VDW1</accession>
<dbReference type="CDD" id="cd18791">
    <property type="entry name" value="SF2_C_RHA"/>
    <property type="match status" value="1"/>
</dbReference>
<evidence type="ECO:0000256" key="3">
    <source>
        <dbReference type="ARBA" id="ARBA00022664"/>
    </source>
</evidence>
<dbReference type="GO" id="GO:0071013">
    <property type="term" value="C:catalytic step 2 spliceosome"/>
    <property type="evidence" value="ECO:0000318"/>
    <property type="project" value="GO_Central"/>
</dbReference>
<dbReference type="InterPro" id="IPR003029">
    <property type="entry name" value="S1_domain"/>
</dbReference>
<dbReference type="PANTHER" id="PTHR18934">
    <property type="entry name" value="ATP-DEPENDENT RNA HELICASE"/>
    <property type="match status" value="1"/>
</dbReference>
<dbReference type="PROSITE" id="PS51192">
    <property type="entry name" value="HELICASE_ATP_BIND_1"/>
    <property type="match status" value="1"/>
</dbReference>
<dbReference type="SMART" id="SM00847">
    <property type="entry name" value="HA2"/>
    <property type="match status" value="1"/>
</dbReference>
<dbReference type="Gene3D" id="2.40.50.140">
    <property type="entry name" value="Nucleic acid-binding proteins"/>
    <property type="match status" value="1"/>
</dbReference>
<dbReference type="Pfam" id="PF00271">
    <property type="entry name" value="Helicase_C"/>
    <property type="match status" value="1"/>
</dbReference>
<evidence type="ECO:0000256" key="5">
    <source>
        <dbReference type="ARBA" id="ARBA00022801"/>
    </source>
</evidence>
<evidence type="ECO:0000259" key="13">
    <source>
        <dbReference type="PROSITE" id="PS51192"/>
    </source>
</evidence>
<evidence type="ECO:0000259" key="14">
    <source>
        <dbReference type="PROSITE" id="PS51194"/>
    </source>
</evidence>
<dbReference type="GO" id="GO:0004386">
    <property type="term" value="F:helicase activity"/>
    <property type="evidence" value="ECO:0000318"/>
    <property type="project" value="GO_Central"/>
</dbReference>
<dbReference type="FunFam" id="2.40.50.140:FF:000061">
    <property type="entry name" value="ATP-dependent RNA helicase DHX8"/>
    <property type="match status" value="1"/>
</dbReference>
<dbReference type="PROSITE" id="PS51194">
    <property type="entry name" value="HELICASE_CTER"/>
    <property type="match status" value="1"/>
</dbReference>
<dbReference type="InterPro" id="IPR048333">
    <property type="entry name" value="HA2_WH"/>
</dbReference>
<protein>
    <recommendedName>
        <fullName evidence="2">RNA helicase</fullName>
        <ecNumber evidence="2">3.6.4.13</ecNumber>
    </recommendedName>
</protein>
<dbReference type="EC" id="3.6.4.13" evidence="2"/>
<dbReference type="Gene3D" id="3.40.50.300">
    <property type="entry name" value="P-loop containing nucleotide triphosphate hydrolases"/>
    <property type="match status" value="2"/>
</dbReference>
<feature type="region of interest" description="Disordered" evidence="11">
    <location>
        <begin position="237"/>
        <end position="269"/>
    </location>
</feature>
<feature type="domain" description="Helicase ATP-binding" evidence="13">
    <location>
        <begin position="580"/>
        <end position="743"/>
    </location>
</feature>
<evidence type="ECO:0000256" key="1">
    <source>
        <dbReference type="ARBA" id="ARBA00004123"/>
    </source>
</evidence>
<evidence type="ECO:0000256" key="7">
    <source>
        <dbReference type="ARBA" id="ARBA00022840"/>
    </source>
</evidence>
<keyword evidence="9" id="KW-0539">Nucleus</keyword>
<evidence type="ECO:0000313" key="17">
    <source>
        <dbReference type="Proteomes" id="UP000002051"/>
    </source>
</evidence>
<comment type="catalytic activity">
    <reaction evidence="10">
        <text>ATP + H2O = ADP + phosphate + H(+)</text>
        <dbReference type="Rhea" id="RHEA:13065"/>
        <dbReference type="ChEBI" id="CHEBI:15377"/>
        <dbReference type="ChEBI" id="CHEBI:15378"/>
        <dbReference type="ChEBI" id="CHEBI:30616"/>
        <dbReference type="ChEBI" id="CHEBI:43474"/>
        <dbReference type="ChEBI" id="CHEBI:456216"/>
        <dbReference type="EC" id="3.6.4.13"/>
    </reaction>
</comment>
<dbReference type="GO" id="GO:0000398">
    <property type="term" value="P:mRNA splicing, via spliceosome"/>
    <property type="evidence" value="ECO:0000318"/>
    <property type="project" value="GO_Central"/>
</dbReference>
<evidence type="ECO:0000259" key="12">
    <source>
        <dbReference type="PROSITE" id="PS50126"/>
    </source>
</evidence>
<dbReference type="SUPFAM" id="SSF50249">
    <property type="entry name" value="Nucleic acid-binding proteins"/>
    <property type="match status" value="1"/>
</dbReference>
<evidence type="ECO:0000256" key="8">
    <source>
        <dbReference type="ARBA" id="ARBA00023187"/>
    </source>
</evidence>
<dbReference type="InterPro" id="IPR014001">
    <property type="entry name" value="Helicase_ATP-bd"/>
</dbReference>
<keyword evidence="7" id="KW-0067">ATP-binding</keyword>
<sequence length="1223" mass="140155">MGSDIPQDGLKKLEYLSLVSKVCTELESHTGTSDKVLAEFITDLGHSSNSVEEFDAKLKENGAEMPDYFVRTLLTIIHAILPPKPKKQRENLKENANSNTKFKALAISDDRGRAEKLREEIEIEAREKQKPPMEDDDGYRDRDRRDRHRDRYDRRGNDRDRDRRERDDKRGSDRDRGDRRDRDDTRGNARDRDRYEKDDKRRDDRDRDRYERDDKRGNDRDRDRDRDWYERRRRDEYEEDEGGREENGGDEKGRGGRDTRRGGGSGEPELYMVYKGRISRVMDTGCFVSLDEFRGKEGLVHVSQMATRKIANAKEVVKRDQQVYVKVISVSGSKLSLSMRDVDQHSGKDLLPLKKSSEEEAFRTNPQDSKDGPVARTGLSGIRIVEEDDMGSSRRPLKRMSSPERWEAKQLIASGVLSVSEYPTYDDEGDGVMYQEEGAEEELEIEMNEDEPAFLQGQSRYSMDMSPVKIFKNPEGSLGRAAALQSALIKERREVREQQQRTMLDSIPKDLNRPWEDPMPESGERHLAQELRGVGLSAYDMPEWKKDAYGKTITFGQRSKLSIQEQRQSLPIYKLKKELIQAVHDNQVLVVIGETGSGKTTQVTQYLAEAGYTTRGKIGCTQPRRVAAMSVAKRVAEEFGCRLGEEVGYAIRFEDCTGPDTVIKYMTDGMLLREILVDENLSQYSVIMLDEAHERTIHTDVLFGLLKQLVKRRPELRLIVTSATLDAEKFSGYFFNCNIFTIPGRTFPVEILYTKQPESDYLDASLITVLQIHLTEPEGDILLFLTGQEEIDFACQSLYERMKGLGKNVPELIILPVYSALPSEMQSRIFDPAPPGKRKVVVATNIAEASLTIDGIFYVIDPGFAKQNVYNPKQGLDSLVITPISQASAKQRAGRAGRTGPGKCYRLYTESAYRNEMSPTSIPEIQRINLGMTTLSMKAMGINDLLSFDFMDPPSPQALISAMEQLYSLGALDEEGLLTKLGRKMAEFPLDPPLSKMLLASVDLGCSDEILTIIAMIQTGNIFYRPREKQAQADQKRARFFQPEGDHLTLLAVYESWKNKNFSGPWCFENFVQSRSLRRAQDVRKQLLTIMDKYKLDVVSAGKNFTKIRKAITAGFFFHAARKDPQEGYRTLVENQPVYIHPSSALFQRQPDWVIYHELVMTTKEYMREVTVIDPKWLVELAPRFFKVADPTKMSKRKRQERIEPLYDRYHEPNSWRLSKRRA</sequence>
<reference evidence="15 17" key="1">
    <citation type="journal article" date="2011" name="Nature">
        <title>The Medicago genome provides insight into the evolution of rhizobial symbioses.</title>
        <authorList>
            <person name="Young N.D."/>
            <person name="Debelle F."/>
            <person name="Oldroyd G.E."/>
            <person name="Geurts R."/>
            <person name="Cannon S.B."/>
            <person name="Udvardi M.K."/>
            <person name="Benedito V.A."/>
            <person name="Mayer K.F."/>
            <person name="Gouzy J."/>
            <person name="Schoof H."/>
            <person name="Van de Peer Y."/>
            <person name="Proost S."/>
            <person name="Cook D.R."/>
            <person name="Meyers B.C."/>
            <person name="Spannagl M."/>
            <person name="Cheung F."/>
            <person name="De Mita S."/>
            <person name="Krishnakumar V."/>
            <person name="Gundlach H."/>
            <person name="Zhou S."/>
            <person name="Mudge J."/>
            <person name="Bharti A.K."/>
            <person name="Murray J.D."/>
            <person name="Naoumkina M.A."/>
            <person name="Rosen B."/>
            <person name="Silverstein K.A."/>
            <person name="Tang H."/>
            <person name="Rombauts S."/>
            <person name="Zhao P.X."/>
            <person name="Zhou P."/>
            <person name="Barbe V."/>
            <person name="Bardou P."/>
            <person name="Bechner M."/>
            <person name="Bellec A."/>
            <person name="Berger A."/>
            <person name="Berges H."/>
            <person name="Bidwell S."/>
            <person name="Bisseling T."/>
            <person name="Choisne N."/>
            <person name="Couloux A."/>
            <person name="Denny R."/>
            <person name="Deshpande S."/>
            <person name="Dai X."/>
            <person name="Doyle J.J."/>
            <person name="Dudez A.M."/>
            <person name="Farmer A.D."/>
            <person name="Fouteau S."/>
            <person name="Franken C."/>
            <person name="Gibelin C."/>
            <person name="Gish J."/>
            <person name="Goldstein S."/>
            <person name="Gonzalez A.J."/>
            <person name="Green P.J."/>
            <person name="Hallab A."/>
            <person name="Hartog M."/>
            <person name="Hua A."/>
            <person name="Humphray S.J."/>
            <person name="Jeong D.H."/>
            <person name="Jing Y."/>
            <person name="Jocker A."/>
            <person name="Kenton S.M."/>
            <person name="Kim D.J."/>
            <person name="Klee K."/>
            <person name="Lai H."/>
            <person name="Lang C."/>
            <person name="Lin S."/>
            <person name="Macmil S.L."/>
            <person name="Magdelenat G."/>
            <person name="Matthews L."/>
            <person name="McCorrison J."/>
            <person name="Monaghan E.L."/>
            <person name="Mun J.H."/>
            <person name="Najar F.Z."/>
            <person name="Nicholson C."/>
            <person name="Noirot C."/>
            <person name="O'Bleness M."/>
            <person name="Paule C.R."/>
            <person name="Poulain J."/>
            <person name="Prion F."/>
            <person name="Qin B."/>
            <person name="Qu C."/>
            <person name="Retzel E.F."/>
            <person name="Riddle C."/>
            <person name="Sallet E."/>
            <person name="Samain S."/>
            <person name="Samson N."/>
            <person name="Sanders I."/>
            <person name="Saurat O."/>
            <person name="Scarpelli C."/>
            <person name="Schiex T."/>
            <person name="Segurens B."/>
            <person name="Severin A.J."/>
            <person name="Sherrier D.J."/>
            <person name="Shi R."/>
            <person name="Sims S."/>
            <person name="Singer S.R."/>
            <person name="Sinharoy S."/>
            <person name="Sterck L."/>
            <person name="Viollet A."/>
            <person name="Wang B.B."/>
            <person name="Wang K."/>
            <person name="Wang M."/>
            <person name="Wang X."/>
            <person name="Warfsmann J."/>
            <person name="Weissenbach J."/>
            <person name="White D.D."/>
            <person name="White J.D."/>
            <person name="Wiley G.B."/>
            <person name="Wincker P."/>
            <person name="Xing Y."/>
            <person name="Yang L."/>
            <person name="Yao Z."/>
            <person name="Ying F."/>
            <person name="Zhai J."/>
            <person name="Zhou L."/>
            <person name="Zuber A."/>
            <person name="Denarie J."/>
            <person name="Dixon R.A."/>
            <person name="May G.D."/>
            <person name="Schwartz D.C."/>
            <person name="Rogers J."/>
            <person name="Quetier F."/>
            <person name="Town C.D."/>
            <person name="Roe B.A."/>
        </authorList>
    </citation>
    <scope>NUCLEOTIDE SEQUENCE [LARGE SCALE GENOMIC DNA]</scope>
    <source>
        <strain evidence="15">A17</strain>
        <strain evidence="16 17">cv. Jemalong A17</strain>
    </source>
</reference>
<dbReference type="FunFam" id="3.40.50.300:FF:000191">
    <property type="entry name" value="Pre-mRNA-splicing factor ATP-dependent RNA helicase"/>
    <property type="match status" value="1"/>
</dbReference>
<dbReference type="GO" id="GO:0003723">
    <property type="term" value="F:RNA binding"/>
    <property type="evidence" value="ECO:0000318"/>
    <property type="project" value="GO_Central"/>
</dbReference>
<keyword evidence="17" id="KW-1185">Reference proteome</keyword>
<reference evidence="15 17" key="2">
    <citation type="journal article" date="2014" name="BMC Genomics">
        <title>An improved genome release (version Mt4.0) for the model legume Medicago truncatula.</title>
        <authorList>
            <person name="Tang H."/>
            <person name="Krishnakumar V."/>
            <person name="Bidwell S."/>
            <person name="Rosen B."/>
            <person name="Chan A."/>
            <person name="Zhou S."/>
            <person name="Gentzbittel L."/>
            <person name="Childs K.L."/>
            <person name="Yandell M."/>
            <person name="Gundlach H."/>
            <person name="Mayer K.F."/>
            <person name="Schwartz D.C."/>
            <person name="Town C.D."/>
        </authorList>
    </citation>
    <scope>GENOME REANNOTATION</scope>
    <source>
        <strain evidence="15">A17</strain>
        <strain evidence="16 17">cv. Jemalong A17</strain>
    </source>
</reference>
<dbReference type="Pfam" id="PF00270">
    <property type="entry name" value="DEAD"/>
    <property type="match status" value="1"/>
</dbReference>
<dbReference type="CDD" id="cd17971">
    <property type="entry name" value="DEXHc_DHX8"/>
    <property type="match status" value="1"/>
</dbReference>
<dbReference type="FunFam" id="1.20.120.1080:FF:000001">
    <property type="entry name" value="Pre-mRNA-splicing factor ATP-dependent RNA helicase"/>
    <property type="match status" value="1"/>
</dbReference>
<dbReference type="Proteomes" id="UP000002051">
    <property type="component" value="Unassembled WGS sequence"/>
</dbReference>
<dbReference type="InterPro" id="IPR049588">
    <property type="entry name" value="DHX8_GH2-like"/>
</dbReference>
<dbReference type="InterPro" id="IPR011545">
    <property type="entry name" value="DEAD/DEAH_box_helicase_dom"/>
</dbReference>
<gene>
    <name evidence="16" type="primary">25482189</name>
    <name evidence="15" type="ordered locus">MTR_1g023985</name>
</gene>
<evidence type="ECO:0000313" key="15">
    <source>
        <dbReference type="EMBL" id="KEH40209.1"/>
    </source>
</evidence>
<dbReference type="CDD" id="cd05684">
    <property type="entry name" value="S1_DHX8_helicase"/>
    <property type="match status" value="1"/>
</dbReference>
<feature type="domain" description="Helicase C-terminal" evidence="14">
    <location>
        <begin position="768"/>
        <end position="941"/>
    </location>
</feature>
<dbReference type="HOGENOM" id="CLU_001832_2_0_1"/>
<dbReference type="AlphaFoldDB" id="A0A072VDW1"/>
<dbReference type="GO" id="GO:0016787">
    <property type="term" value="F:hydrolase activity"/>
    <property type="evidence" value="ECO:0007669"/>
    <property type="project" value="UniProtKB-KW"/>
</dbReference>
<dbReference type="PROSITE" id="PS00690">
    <property type="entry name" value="DEAH_ATP_HELICASE"/>
    <property type="match status" value="1"/>
</dbReference>
<dbReference type="SUPFAM" id="SSF52540">
    <property type="entry name" value="P-loop containing nucleoside triphosphate hydrolases"/>
    <property type="match status" value="1"/>
</dbReference>
<dbReference type="Pfam" id="PF04408">
    <property type="entry name" value="WHD_HA2"/>
    <property type="match status" value="1"/>
</dbReference>
<dbReference type="SMART" id="SM00316">
    <property type="entry name" value="S1"/>
    <property type="match status" value="1"/>
</dbReference>
<keyword evidence="6 15" id="KW-0347">Helicase</keyword>
<dbReference type="STRING" id="3880.A0A072VDW1"/>
<feature type="compositionally biased region" description="Basic and acidic residues" evidence="11">
    <location>
        <begin position="244"/>
        <end position="261"/>
    </location>
</feature>
<dbReference type="PROSITE" id="PS50126">
    <property type="entry name" value="S1"/>
    <property type="match status" value="1"/>
</dbReference>
<dbReference type="SMART" id="SM00490">
    <property type="entry name" value="HELICc"/>
    <property type="match status" value="1"/>
</dbReference>
<dbReference type="InterPro" id="IPR012340">
    <property type="entry name" value="NA-bd_OB-fold"/>
</dbReference>
<dbReference type="EMBL" id="CM001217">
    <property type="protein sequence ID" value="KEH40209.1"/>
    <property type="molecule type" value="Genomic_DNA"/>
</dbReference>
<dbReference type="PANTHER" id="PTHR18934:SF85">
    <property type="entry name" value="ATP-DEPENDENT RNA HELICASE DHX8"/>
    <property type="match status" value="1"/>
</dbReference>